<dbReference type="SUPFAM" id="SSF56091">
    <property type="entry name" value="DNA ligase/mRNA capping enzyme, catalytic domain"/>
    <property type="match status" value="1"/>
</dbReference>
<comment type="caution">
    <text evidence="5">The sequence shown here is derived from an EMBL/GenBank/DDBJ whole genome shotgun (WGS) entry which is preliminary data.</text>
</comment>
<feature type="region of interest" description="Disordered" evidence="3">
    <location>
        <begin position="1"/>
        <end position="25"/>
    </location>
</feature>
<dbReference type="EMBL" id="JAZBJQ010000033">
    <property type="protein sequence ID" value="MEE4588417.1"/>
    <property type="molecule type" value="Genomic_DNA"/>
</dbReference>
<dbReference type="PANTHER" id="PTHR45674">
    <property type="entry name" value="DNA LIGASE 1/3 FAMILY MEMBER"/>
    <property type="match status" value="1"/>
</dbReference>
<dbReference type="RefSeq" id="WP_197049288.1">
    <property type="nucleotide sequence ID" value="NZ_JBEYSQ010000004.1"/>
</dbReference>
<proteinExistence type="inferred from homology"/>
<dbReference type="AlphaFoldDB" id="A0ABD5JLI7"/>
<evidence type="ECO:0000256" key="2">
    <source>
        <dbReference type="ARBA" id="ARBA00022598"/>
    </source>
</evidence>
<dbReference type="InterPro" id="IPR050191">
    <property type="entry name" value="ATP-dep_DNA_ligase"/>
</dbReference>
<comment type="similarity">
    <text evidence="1">Belongs to the ATP-dependent DNA ligase family.</text>
</comment>
<dbReference type="Proteomes" id="UP001354649">
    <property type="component" value="Unassembled WGS sequence"/>
</dbReference>
<reference evidence="5 6" key="1">
    <citation type="submission" date="2023-11" db="EMBL/GenBank/DDBJ databases">
        <title>30 novel species of actinomycetes from the DSMZ collection.</title>
        <authorList>
            <person name="Nouioui I."/>
        </authorList>
    </citation>
    <scope>NUCLEOTIDE SEQUENCE [LARGE SCALE GENOMIC DNA]</scope>
    <source>
        <strain evidence="5 6">DSM 41602</strain>
    </source>
</reference>
<keyword evidence="2 5" id="KW-0436">Ligase</keyword>
<evidence type="ECO:0000256" key="1">
    <source>
        <dbReference type="ARBA" id="ARBA00007572"/>
    </source>
</evidence>
<gene>
    <name evidence="5" type="ORF">V2K49_36005</name>
</gene>
<protein>
    <submittedName>
        <fullName evidence="5">ATP-dependent DNA ligase</fullName>
    </submittedName>
</protein>
<evidence type="ECO:0000256" key="3">
    <source>
        <dbReference type="SAM" id="MobiDB-lite"/>
    </source>
</evidence>
<evidence type="ECO:0000259" key="4">
    <source>
        <dbReference type="Pfam" id="PF01068"/>
    </source>
</evidence>
<sequence length="325" mass="35535">MTPPSREPPSSHEPPSSREPPVQPPVDVALARVVPTLPTAPPGRRLAYEPKFDGHRLLIFRLADTVRMQARSGRIITPAFPDLEAAARPLPPGTVLDGEVVVWSGNRTDFAAVQKRAFAASESRAGRLARELPASYAAFDLLAIGEEDLRPLPYEQRRARLMALLEPLGPPLQAVPMTTDPQLAATWYESLLEIGVEGLVVKELDQPYRPGRHWRKVRHSETRDAVVVGVVGPRFRPRALALVLPGDDAPVISAPLATAVRAQLGTALRELPDSQPPPAELPTALDRVGAEIAYRPITPDLTVEVRQEGTVRHAATRVMRLRIPD</sequence>
<evidence type="ECO:0000313" key="5">
    <source>
        <dbReference type="EMBL" id="MEE4588417.1"/>
    </source>
</evidence>
<dbReference type="GO" id="GO:0016874">
    <property type="term" value="F:ligase activity"/>
    <property type="evidence" value="ECO:0007669"/>
    <property type="project" value="UniProtKB-KW"/>
</dbReference>
<dbReference type="InterPro" id="IPR012310">
    <property type="entry name" value="DNA_ligase_ATP-dep_cent"/>
</dbReference>
<feature type="domain" description="ATP-dependent DNA ligase family profile" evidence="4">
    <location>
        <begin position="43"/>
        <end position="217"/>
    </location>
</feature>
<evidence type="ECO:0000313" key="6">
    <source>
        <dbReference type="Proteomes" id="UP001354649"/>
    </source>
</evidence>
<name>A0ABD5JLI7_9ACTN</name>
<organism evidence="5 6">
    <name type="scientific">Streptomyces antimycoticus</name>
    <dbReference type="NCBI Taxonomy" id="68175"/>
    <lineage>
        <taxon>Bacteria</taxon>
        <taxon>Bacillati</taxon>
        <taxon>Actinomycetota</taxon>
        <taxon>Actinomycetes</taxon>
        <taxon>Kitasatosporales</taxon>
        <taxon>Streptomycetaceae</taxon>
        <taxon>Streptomyces</taxon>
        <taxon>Streptomyces violaceusniger group</taxon>
    </lineage>
</organism>
<dbReference type="Pfam" id="PF01068">
    <property type="entry name" value="DNA_ligase_A_M"/>
    <property type="match status" value="1"/>
</dbReference>
<dbReference type="InterPro" id="IPR044119">
    <property type="entry name" value="Adenylation_LigC-like"/>
</dbReference>
<dbReference type="Gene3D" id="3.30.470.30">
    <property type="entry name" value="DNA ligase/mRNA capping enzyme"/>
    <property type="match status" value="1"/>
</dbReference>
<dbReference type="CDD" id="cd07905">
    <property type="entry name" value="Adenylation_DNA_ligase_LigC"/>
    <property type="match status" value="1"/>
</dbReference>
<dbReference type="PANTHER" id="PTHR45674:SF4">
    <property type="entry name" value="DNA LIGASE 1"/>
    <property type="match status" value="1"/>
</dbReference>
<accession>A0ABD5JLI7</accession>